<evidence type="ECO:0000256" key="6">
    <source>
        <dbReference type="ARBA" id="ARBA00023054"/>
    </source>
</evidence>
<dbReference type="GeneID" id="90038040"/>
<dbReference type="InterPro" id="IPR022209">
    <property type="entry name" value="CWC25"/>
</dbReference>
<feature type="region of interest" description="Disordered" evidence="10">
    <location>
        <begin position="153"/>
        <end position="278"/>
    </location>
</feature>
<comment type="caution">
    <text evidence="12">The sequence shown here is derived from an EMBL/GenBank/DDBJ whole genome shotgun (WGS) entry which is preliminary data.</text>
</comment>
<evidence type="ECO:0000256" key="4">
    <source>
        <dbReference type="ARBA" id="ARBA00022664"/>
    </source>
</evidence>
<feature type="coiled-coil region" evidence="9">
    <location>
        <begin position="26"/>
        <end position="53"/>
    </location>
</feature>
<comment type="similarity">
    <text evidence="2">Belongs to the CWC25 family.</text>
</comment>
<keyword evidence="5" id="KW-0747">Spliceosome</keyword>
<evidence type="ECO:0000313" key="13">
    <source>
        <dbReference type="Proteomes" id="UP001498771"/>
    </source>
</evidence>
<feature type="compositionally biased region" description="Basic and acidic residues" evidence="10">
    <location>
        <begin position="169"/>
        <end position="190"/>
    </location>
</feature>
<proteinExistence type="inferred from homology"/>
<keyword evidence="7" id="KW-0508">mRNA splicing</keyword>
<keyword evidence="8" id="KW-0539">Nucleus</keyword>
<evidence type="ECO:0000256" key="9">
    <source>
        <dbReference type="SAM" id="Coils"/>
    </source>
</evidence>
<dbReference type="Pfam" id="PF12542">
    <property type="entry name" value="CWC25"/>
    <property type="match status" value="1"/>
</dbReference>
<feature type="compositionally biased region" description="Basic and acidic residues" evidence="10">
    <location>
        <begin position="257"/>
        <end position="278"/>
    </location>
</feature>
<name>A0ABR1F690_9ASCO</name>
<evidence type="ECO:0000256" key="8">
    <source>
        <dbReference type="ARBA" id="ARBA00023242"/>
    </source>
</evidence>
<evidence type="ECO:0000256" key="1">
    <source>
        <dbReference type="ARBA" id="ARBA00004123"/>
    </source>
</evidence>
<dbReference type="InterPro" id="IPR019339">
    <property type="entry name" value="CIR_N_dom"/>
</dbReference>
<dbReference type="RefSeq" id="XP_064768392.1">
    <property type="nucleotide sequence ID" value="XM_064912528.1"/>
</dbReference>
<dbReference type="PANTHER" id="PTHR16196">
    <property type="entry name" value="CELL CYCLE CONTROL PROTEIN CWF25"/>
    <property type="match status" value="1"/>
</dbReference>
<evidence type="ECO:0000256" key="5">
    <source>
        <dbReference type="ARBA" id="ARBA00022728"/>
    </source>
</evidence>
<evidence type="ECO:0000256" key="7">
    <source>
        <dbReference type="ARBA" id="ARBA00023187"/>
    </source>
</evidence>
<evidence type="ECO:0000313" key="12">
    <source>
        <dbReference type="EMBL" id="KAK7205359.1"/>
    </source>
</evidence>
<keyword evidence="4" id="KW-0507">mRNA processing</keyword>
<accession>A0ABR1F690</accession>
<dbReference type="PANTHER" id="PTHR16196:SF0">
    <property type="entry name" value="PRE-MRNA-SPLICING FACTOR CWC25 HOMOLOG"/>
    <property type="match status" value="1"/>
</dbReference>
<keyword evidence="6 9" id="KW-0175">Coiled coil</keyword>
<reference evidence="12 13" key="1">
    <citation type="submission" date="2024-03" db="EMBL/GenBank/DDBJ databases">
        <title>Genome-scale model development and genomic sequencing of the oleaginous clade Lipomyces.</title>
        <authorList>
            <consortium name="Lawrence Berkeley National Laboratory"/>
            <person name="Czajka J.J."/>
            <person name="Han Y."/>
            <person name="Kim J."/>
            <person name="Mondo S.J."/>
            <person name="Hofstad B.A."/>
            <person name="Robles A."/>
            <person name="Haridas S."/>
            <person name="Riley R."/>
            <person name="LaButti K."/>
            <person name="Pangilinan J."/>
            <person name="Andreopoulos W."/>
            <person name="Lipzen A."/>
            <person name="Yan J."/>
            <person name="Wang M."/>
            <person name="Ng V."/>
            <person name="Grigoriev I.V."/>
            <person name="Spatafora J.W."/>
            <person name="Magnuson J.K."/>
            <person name="Baker S.E."/>
            <person name="Pomraning K.R."/>
        </authorList>
    </citation>
    <scope>NUCLEOTIDE SEQUENCE [LARGE SCALE GENOMIC DNA]</scope>
    <source>
        <strain evidence="12 13">Phaff 52-87</strain>
    </source>
</reference>
<dbReference type="InterPro" id="IPR051376">
    <property type="entry name" value="CWC25_splicing_factor"/>
</dbReference>
<evidence type="ECO:0000256" key="2">
    <source>
        <dbReference type="ARBA" id="ARBA00006695"/>
    </source>
</evidence>
<sequence length="278" mass="32152">MAGDLNVKKSWHPGLMRNQEAVWKKEQEALDERKRIAERQREIQEERERAELQALQDGGRKRQERVEWMYNAPQGGNLGVSEEVEAFLMGKNTVEELLRQSESLGTLKEDEEQSFVASGSAAAGVNAKDVAAKVREDPMLVIKKEQQAVINALRNNPDRVAALKSSRSASDRERERGSRSHRDSDADRHTSTSRHSSSHRHRRDRSLSPRRESADSRRSSSGRDRDRHESSRKSSSTHEDSSSSHRHRHHHHHHRSSRDSDRYREREVRERDAVRVRD</sequence>
<evidence type="ECO:0000256" key="3">
    <source>
        <dbReference type="ARBA" id="ARBA00020646"/>
    </source>
</evidence>
<dbReference type="SMART" id="SM01083">
    <property type="entry name" value="Cir_N"/>
    <property type="match status" value="1"/>
</dbReference>
<dbReference type="Pfam" id="PF10197">
    <property type="entry name" value="Cir_N"/>
    <property type="match status" value="1"/>
</dbReference>
<organism evidence="12 13">
    <name type="scientific">Myxozyma melibiosi</name>
    <dbReference type="NCBI Taxonomy" id="54550"/>
    <lineage>
        <taxon>Eukaryota</taxon>
        <taxon>Fungi</taxon>
        <taxon>Dikarya</taxon>
        <taxon>Ascomycota</taxon>
        <taxon>Saccharomycotina</taxon>
        <taxon>Lipomycetes</taxon>
        <taxon>Lipomycetales</taxon>
        <taxon>Lipomycetaceae</taxon>
        <taxon>Myxozyma</taxon>
    </lineage>
</organism>
<feature type="domain" description="CBF1-interacting co-repressor CIR N-terminal" evidence="11">
    <location>
        <begin position="10"/>
        <end position="46"/>
    </location>
</feature>
<keyword evidence="13" id="KW-1185">Reference proteome</keyword>
<evidence type="ECO:0000256" key="10">
    <source>
        <dbReference type="SAM" id="MobiDB-lite"/>
    </source>
</evidence>
<protein>
    <recommendedName>
        <fullName evidence="3">Pre-mRNA-splicing factor CWC25</fullName>
    </recommendedName>
</protein>
<feature type="compositionally biased region" description="Basic and acidic residues" evidence="10">
    <location>
        <begin position="205"/>
        <end position="243"/>
    </location>
</feature>
<dbReference type="EMBL" id="JBBJBU010000005">
    <property type="protein sequence ID" value="KAK7205359.1"/>
    <property type="molecule type" value="Genomic_DNA"/>
</dbReference>
<gene>
    <name evidence="12" type="ORF">BZA70DRAFT_277904</name>
</gene>
<evidence type="ECO:0000259" key="11">
    <source>
        <dbReference type="SMART" id="SM01083"/>
    </source>
</evidence>
<feature type="compositionally biased region" description="Basic residues" evidence="10">
    <location>
        <begin position="244"/>
        <end position="256"/>
    </location>
</feature>
<comment type="subcellular location">
    <subcellularLocation>
        <location evidence="1">Nucleus</location>
    </subcellularLocation>
</comment>
<dbReference type="Proteomes" id="UP001498771">
    <property type="component" value="Unassembled WGS sequence"/>
</dbReference>